<dbReference type="RefSeq" id="WP_085302785.1">
    <property type="nucleotide sequence ID" value="NZ_AP022594.1"/>
</dbReference>
<dbReference type="EMBL" id="NCXO01000008">
    <property type="protein sequence ID" value="OSC34753.1"/>
    <property type="molecule type" value="Genomic_DNA"/>
</dbReference>
<reference evidence="1 2" key="1">
    <citation type="submission" date="2017-04" db="EMBL/GenBank/DDBJ databases">
        <title>The new phylogeny of genus Mycobacterium.</title>
        <authorList>
            <person name="Tortoli E."/>
            <person name="Trovato A."/>
            <person name="Cirillo D.M."/>
        </authorList>
    </citation>
    <scope>NUCLEOTIDE SEQUENCE [LARGE SCALE GENOMIC DNA]</scope>
    <source>
        <strain evidence="1 2">KCTC 19819</strain>
    </source>
</reference>
<evidence type="ECO:0000313" key="1">
    <source>
        <dbReference type="EMBL" id="OSC34753.1"/>
    </source>
</evidence>
<evidence type="ECO:0000313" key="2">
    <source>
        <dbReference type="Proteomes" id="UP000193577"/>
    </source>
</evidence>
<dbReference type="OrthoDB" id="9987417at2"/>
<organism evidence="1 2">
    <name type="scientific">Mycolicibacillus koreensis</name>
    <dbReference type="NCBI Taxonomy" id="1069220"/>
    <lineage>
        <taxon>Bacteria</taxon>
        <taxon>Bacillati</taxon>
        <taxon>Actinomycetota</taxon>
        <taxon>Actinomycetes</taxon>
        <taxon>Mycobacteriales</taxon>
        <taxon>Mycobacteriaceae</taxon>
        <taxon>Mycolicibacillus</taxon>
    </lineage>
</organism>
<dbReference type="AlphaFoldDB" id="A0A7I7SCJ2"/>
<dbReference type="Proteomes" id="UP000193577">
    <property type="component" value="Unassembled WGS sequence"/>
</dbReference>
<name>A0A7I7SCJ2_9MYCO</name>
<keyword evidence="2" id="KW-1185">Reference proteome</keyword>
<accession>A0A7I7SCJ2</accession>
<comment type="caution">
    <text evidence="1">The sequence shown here is derived from an EMBL/GenBank/DDBJ whole genome shotgun (WGS) entry which is preliminary data.</text>
</comment>
<protein>
    <submittedName>
        <fullName evidence="1">Uncharacterized protein</fullName>
    </submittedName>
</protein>
<sequence length="121" mass="13763">MEPDIPPLPLANTGFDGRAFLTDDEYATYLRRMPVRYPRRDMADPGIDAACAVCGEPPTSDNPLQVCHRIPFGEGIRRWRLTPEWLDRPDNLRWAHRKRCNKLVELSPLAAGELVRAIAKP</sequence>
<proteinExistence type="predicted"/>
<gene>
    <name evidence="1" type="ORF">B8W67_05760</name>
</gene>